<dbReference type="PANTHER" id="PTHR11216">
    <property type="entry name" value="EH DOMAIN"/>
    <property type="match status" value="1"/>
</dbReference>
<dbReference type="EMBL" id="RBNI01023746">
    <property type="protein sequence ID" value="RUO96049.1"/>
    <property type="molecule type" value="Genomic_DNA"/>
</dbReference>
<gene>
    <name evidence="4" type="ORF">BC936DRAFT_142710</name>
</gene>
<dbReference type="OrthoDB" id="1716625at2759"/>
<keyword evidence="1" id="KW-0106">Calcium</keyword>
<accession>A0A433A087</accession>
<dbReference type="InterPro" id="IPR011992">
    <property type="entry name" value="EF-hand-dom_pair"/>
</dbReference>
<evidence type="ECO:0000259" key="2">
    <source>
        <dbReference type="PROSITE" id="PS50031"/>
    </source>
</evidence>
<dbReference type="InterPro" id="IPR040990">
    <property type="entry name" value="DUF5600"/>
</dbReference>
<dbReference type="PROSITE" id="PS00018">
    <property type="entry name" value="EF_HAND_1"/>
    <property type="match status" value="1"/>
</dbReference>
<dbReference type="Pfam" id="PF18150">
    <property type="entry name" value="DUF5600"/>
    <property type="match status" value="1"/>
</dbReference>
<dbReference type="GO" id="GO:0016197">
    <property type="term" value="P:endosomal transport"/>
    <property type="evidence" value="ECO:0007669"/>
    <property type="project" value="TreeGrafter"/>
</dbReference>
<feature type="domain" description="EF-hand" evidence="3">
    <location>
        <begin position="271"/>
        <end position="306"/>
    </location>
</feature>
<dbReference type="SUPFAM" id="SSF47473">
    <property type="entry name" value="EF-hand"/>
    <property type="match status" value="1"/>
</dbReference>
<comment type="caution">
    <text evidence="4">The sequence shown here is derived from an EMBL/GenBank/DDBJ whole genome shotgun (WGS) entry which is preliminary data.</text>
</comment>
<evidence type="ECO:0000256" key="1">
    <source>
        <dbReference type="ARBA" id="ARBA00022837"/>
    </source>
</evidence>
<dbReference type="SMART" id="SM00054">
    <property type="entry name" value="EFh"/>
    <property type="match status" value="1"/>
</dbReference>
<dbReference type="GO" id="GO:0005737">
    <property type="term" value="C:cytoplasm"/>
    <property type="evidence" value="ECO:0007669"/>
    <property type="project" value="TreeGrafter"/>
</dbReference>
<dbReference type="GO" id="GO:0005509">
    <property type="term" value="F:calcium ion binding"/>
    <property type="evidence" value="ECO:0007669"/>
    <property type="project" value="InterPro"/>
</dbReference>
<dbReference type="InterPro" id="IPR000261">
    <property type="entry name" value="EH_dom"/>
</dbReference>
<dbReference type="InterPro" id="IPR018247">
    <property type="entry name" value="EF_Hand_1_Ca_BS"/>
</dbReference>
<dbReference type="PROSITE" id="PS50222">
    <property type="entry name" value="EF_HAND_2"/>
    <property type="match status" value="1"/>
</dbReference>
<dbReference type="GO" id="GO:0006897">
    <property type="term" value="P:endocytosis"/>
    <property type="evidence" value="ECO:0007669"/>
    <property type="project" value="TreeGrafter"/>
</dbReference>
<evidence type="ECO:0008006" key="6">
    <source>
        <dbReference type="Google" id="ProtNLM"/>
    </source>
</evidence>
<dbReference type="Proteomes" id="UP000268093">
    <property type="component" value="Unassembled WGS sequence"/>
</dbReference>
<dbReference type="PROSITE" id="PS50031">
    <property type="entry name" value="EH"/>
    <property type="match status" value="1"/>
</dbReference>
<proteinExistence type="predicted"/>
<dbReference type="SMART" id="SM00027">
    <property type="entry name" value="EH"/>
    <property type="match status" value="1"/>
</dbReference>
<dbReference type="Gene3D" id="1.10.238.10">
    <property type="entry name" value="EF-hand"/>
    <property type="match status" value="1"/>
</dbReference>
<dbReference type="InterPro" id="IPR002048">
    <property type="entry name" value="EF_hand_dom"/>
</dbReference>
<reference evidence="4 5" key="1">
    <citation type="journal article" date="2018" name="New Phytol.">
        <title>Phylogenomics of Endogonaceae and evolution of mycorrhizas within Mucoromycota.</title>
        <authorList>
            <person name="Chang Y."/>
            <person name="Desiro A."/>
            <person name="Na H."/>
            <person name="Sandor L."/>
            <person name="Lipzen A."/>
            <person name="Clum A."/>
            <person name="Barry K."/>
            <person name="Grigoriev I.V."/>
            <person name="Martin F.M."/>
            <person name="Stajich J.E."/>
            <person name="Smith M.E."/>
            <person name="Bonito G."/>
            <person name="Spatafora J.W."/>
        </authorList>
    </citation>
    <scope>NUCLEOTIDE SEQUENCE [LARGE SCALE GENOMIC DNA]</scope>
    <source>
        <strain evidence="4 5">GMNB39</strain>
    </source>
</reference>
<dbReference type="PANTHER" id="PTHR11216:SF31">
    <property type="entry name" value="AT21416P"/>
    <property type="match status" value="1"/>
</dbReference>
<keyword evidence="5" id="KW-1185">Reference proteome</keyword>
<evidence type="ECO:0000313" key="5">
    <source>
        <dbReference type="Proteomes" id="UP000268093"/>
    </source>
</evidence>
<dbReference type="GO" id="GO:0005886">
    <property type="term" value="C:plasma membrane"/>
    <property type="evidence" value="ECO:0007669"/>
    <property type="project" value="TreeGrafter"/>
</dbReference>
<protein>
    <recommendedName>
        <fullName evidence="6">EF-hand domain-containing protein</fullName>
    </recommendedName>
</protein>
<dbReference type="Gene3D" id="1.10.268.20">
    <property type="match status" value="1"/>
</dbReference>
<organism evidence="4 5">
    <name type="scientific">Jimgerdemannia flammicorona</name>
    <dbReference type="NCBI Taxonomy" id="994334"/>
    <lineage>
        <taxon>Eukaryota</taxon>
        <taxon>Fungi</taxon>
        <taxon>Fungi incertae sedis</taxon>
        <taxon>Mucoromycota</taxon>
        <taxon>Mucoromycotina</taxon>
        <taxon>Endogonomycetes</taxon>
        <taxon>Endogonales</taxon>
        <taxon>Endogonaceae</taxon>
        <taxon>Jimgerdemannia</taxon>
    </lineage>
</organism>
<sequence length="325" mass="37038">MFSSQHFVGRRQIAIGPCHLRPKSYFPTFSPSYGAMMWSLSKVVQTPEVMRVYLGSFWVEKPPNSFDDMRELLEVEHRDLLKDLKGLPKNAAIKKINEVVKRARLAKVHALIVGHLKKEMTMFLKDKKQGQLIAELDLEFLKIQKRYHLPPGDFPDVEKFREILKLYKIDEFNSLDEDLIKQADEALANDLPKLMATFPQDNPVIDVSQRNPFNPRNPSFVKVPTNAELRRSYGFAVVDKLTYEPAFKKLTPFLGKVAGAVVRPLLVNTGLSNDVLAEIWRLSDQDSDGYLDIDEFCSVMHLAEAAQSGGQLPETLERMVLPINI</sequence>
<dbReference type="Pfam" id="PF12763">
    <property type="entry name" value="EH"/>
    <property type="match status" value="1"/>
</dbReference>
<dbReference type="AlphaFoldDB" id="A0A433A087"/>
<name>A0A433A087_9FUNG</name>
<evidence type="ECO:0000259" key="3">
    <source>
        <dbReference type="PROSITE" id="PS50222"/>
    </source>
</evidence>
<evidence type="ECO:0000313" key="4">
    <source>
        <dbReference type="EMBL" id="RUO96049.1"/>
    </source>
</evidence>
<dbReference type="CDD" id="cd00052">
    <property type="entry name" value="EH"/>
    <property type="match status" value="1"/>
</dbReference>
<feature type="domain" description="EH" evidence="2">
    <location>
        <begin position="239"/>
        <end position="325"/>
    </location>
</feature>